<evidence type="ECO:0000256" key="1">
    <source>
        <dbReference type="ARBA" id="ARBA00007090"/>
    </source>
</evidence>
<keyword evidence="6" id="KW-0808">Transferase</keyword>
<evidence type="ECO:0000256" key="9">
    <source>
        <dbReference type="ARBA" id="ARBA00022984"/>
    </source>
</evidence>
<dbReference type="Pfam" id="PF00912">
    <property type="entry name" value="Transgly"/>
    <property type="match status" value="1"/>
</dbReference>
<evidence type="ECO:0000313" key="17">
    <source>
        <dbReference type="EMBL" id="NKE08617.1"/>
    </source>
</evidence>
<proteinExistence type="inferred from homology"/>
<dbReference type="RefSeq" id="WP_119933163.1">
    <property type="nucleotide sequence ID" value="NZ_JAAVUN010000001.1"/>
</dbReference>
<dbReference type="PANTHER" id="PTHR32282">
    <property type="entry name" value="BINDING PROTEIN TRANSPEPTIDASE, PUTATIVE-RELATED"/>
    <property type="match status" value="1"/>
</dbReference>
<dbReference type="GO" id="GO:0030288">
    <property type="term" value="C:outer membrane-bounded periplasmic space"/>
    <property type="evidence" value="ECO:0007669"/>
    <property type="project" value="TreeGrafter"/>
</dbReference>
<evidence type="ECO:0000259" key="15">
    <source>
        <dbReference type="Pfam" id="PF00905"/>
    </source>
</evidence>
<comment type="catalytic activity">
    <reaction evidence="13">
        <text>[GlcNAc-(1-&gt;4)-Mur2Ac(oyl-L-Ala-gamma-D-Glu-L-Lys-D-Ala-D-Ala)](n)-di-trans,octa-cis-undecaprenyl diphosphate + beta-D-GlcNAc-(1-&gt;4)-Mur2Ac(oyl-L-Ala-gamma-D-Glu-L-Lys-D-Ala-D-Ala)-di-trans,octa-cis-undecaprenyl diphosphate = [GlcNAc-(1-&gt;4)-Mur2Ac(oyl-L-Ala-gamma-D-Glu-L-Lys-D-Ala-D-Ala)](n+1)-di-trans,octa-cis-undecaprenyl diphosphate + di-trans,octa-cis-undecaprenyl diphosphate + H(+)</text>
        <dbReference type="Rhea" id="RHEA:23708"/>
        <dbReference type="Rhea" id="RHEA-COMP:9602"/>
        <dbReference type="Rhea" id="RHEA-COMP:9603"/>
        <dbReference type="ChEBI" id="CHEBI:15378"/>
        <dbReference type="ChEBI" id="CHEBI:58405"/>
        <dbReference type="ChEBI" id="CHEBI:60033"/>
        <dbReference type="ChEBI" id="CHEBI:78435"/>
        <dbReference type="EC" id="2.4.99.28"/>
    </reaction>
</comment>
<comment type="similarity">
    <text evidence="1">In the C-terminal section; belongs to the transpeptidase family.</text>
</comment>
<dbReference type="SUPFAM" id="SSF56601">
    <property type="entry name" value="beta-lactamase/transpeptidase-like"/>
    <property type="match status" value="1"/>
</dbReference>
<feature type="region of interest" description="Disordered" evidence="14">
    <location>
        <begin position="663"/>
        <end position="688"/>
    </location>
</feature>
<dbReference type="GO" id="GO:0006508">
    <property type="term" value="P:proteolysis"/>
    <property type="evidence" value="ECO:0007669"/>
    <property type="project" value="UniProtKB-KW"/>
</dbReference>
<evidence type="ECO:0000256" key="2">
    <source>
        <dbReference type="ARBA" id="ARBA00007739"/>
    </source>
</evidence>
<dbReference type="GO" id="GO:0009002">
    <property type="term" value="F:serine-type D-Ala-D-Ala carboxypeptidase activity"/>
    <property type="evidence" value="ECO:0007669"/>
    <property type="project" value="UniProtKB-EC"/>
</dbReference>
<dbReference type="SUPFAM" id="SSF53955">
    <property type="entry name" value="Lysozyme-like"/>
    <property type="match status" value="1"/>
</dbReference>
<feature type="compositionally biased region" description="Low complexity" evidence="14">
    <location>
        <begin position="751"/>
        <end position="766"/>
    </location>
</feature>
<evidence type="ECO:0000256" key="3">
    <source>
        <dbReference type="ARBA" id="ARBA00022645"/>
    </source>
</evidence>
<keyword evidence="5" id="KW-0328">Glycosyltransferase</keyword>
<dbReference type="InterPro" id="IPR050396">
    <property type="entry name" value="Glycosyltr_51/Transpeptidase"/>
</dbReference>
<dbReference type="GO" id="GO:0008360">
    <property type="term" value="P:regulation of cell shape"/>
    <property type="evidence" value="ECO:0007669"/>
    <property type="project" value="UniProtKB-KW"/>
</dbReference>
<sequence length="766" mass="81623">MASSSSSPAGVNGSSTMGRVIAFIATSLLAGLVVTGLVFPPAAAVGMAANGSIGWFKDLPSDFQDGPLSRSSTVYARDGQTELATFYAEKRTPVTLDQISQNMQDAILSVEDRDFYDHGGVSVAGIMRAIGNNVINTGGRQGASTITQQYVNNLIIDQDVRAGRDPSTLGANKGYADKLREVKLSLSMEEQKSKDEILEGYLNIAMFGTGNYGVESASQYYWGIPASDLSIAQAATLAGLVQSPAYYDPSVNPEVSMERRNIVLYTMLDEDRITQQEYDDAINEPLNLDLHPTSAGCTAATDAPYFCDYVENQILASDSFGSNPEDRLNTLQRGGLNIVTTLDIDAQREANDAVNETQSRDDNPENVGSSMVSVEPDSGNIVAMAQNTYYTSEEGTSNTVFNFNTDSWQGGTGGYQVGSTFKPMTLLAWVDDGRSVGQEVNSSRMSYPADYAWNASCVEGGAVFEPGDDGNGFRFQNAERGYDRNMAVDYGMYNSINSALYAMASDLDLCRIGELAEDLGIHNGQTGEPVNTTRLSTLLGGSDDNISPMTMATAYATFANDGVRCDPRAFMSVTDYTGREYDVPEVNCERAISETDARTVNFVLEQVLVRGSGYQIPIGLPNASAGKTGTTDNSTQTWMVGYTQGLSTASWVGNYLEGSRSLNDISIGGDTPRSQTSDPDDFVDGSTYAGGQWQRFMNATARDYNTDTFPEPPENMTEGNGASPRPSSGSASNTNSNSNTGTSTGTGTGTGANSASGSTGTTNRAG</sequence>
<reference evidence="17 18" key="1">
    <citation type="submission" date="2020-02" db="EMBL/GenBank/DDBJ databases">
        <authorList>
            <person name="Sun Q."/>
        </authorList>
    </citation>
    <scope>NUCLEOTIDE SEQUENCE [LARGE SCALE GENOMIC DNA]</scope>
    <source>
        <strain evidence="17 18">YIM 13062</strain>
    </source>
</reference>
<evidence type="ECO:0000256" key="13">
    <source>
        <dbReference type="ARBA" id="ARBA00049902"/>
    </source>
</evidence>
<keyword evidence="8" id="KW-0133">Cell shape</keyword>
<keyword evidence="10" id="KW-0511">Multifunctional enzyme</keyword>
<dbReference type="InterPro" id="IPR036950">
    <property type="entry name" value="PBP_transglycosylase"/>
</dbReference>
<dbReference type="AlphaFoldDB" id="A0A846TTL9"/>
<evidence type="ECO:0000256" key="5">
    <source>
        <dbReference type="ARBA" id="ARBA00022676"/>
    </source>
</evidence>
<dbReference type="GO" id="GO:0008658">
    <property type="term" value="F:penicillin binding"/>
    <property type="evidence" value="ECO:0007669"/>
    <property type="project" value="InterPro"/>
</dbReference>
<name>A0A846TTL9_9MICC</name>
<dbReference type="Proteomes" id="UP000521379">
    <property type="component" value="Unassembled WGS sequence"/>
</dbReference>
<evidence type="ECO:0000259" key="16">
    <source>
        <dbReference type="Pfam" id="PF00912"/>
    </source>
</evidence>
<dbReference type="Gene3D" id="3.40.710.10">
    <property type="entry name" value="DD-peptidase/beta-lactamase superfamily"/>
    <property type="match status" value="1"/>
</dbReference>
<feature type="domain" description="Glycosyl transferase family 51" evidence="16">
    <location>
        <begin position="82"/>
        <end position="267"/>
    </location>
</feature>
<keyword evidence="18" id="KW-1185">Reference proteome</keyword>
<feature type="domain" description="Penicillin-binding protein transpeptidase" evidence="15">
    <location>
        <begin position="482"/>
        <end position="644"/>
    </location>
</feature>
<organism evidence="17 18">
    <name type="scientific">Kocuria subflava</name>
    <dbReference type="NCBI Taxonomy" id="1736139"/>
    <lineage>
        <taxon>Bacteria</taxon>
        <taxon>Bacillati</taxon>
        <taxon>Actinomycetota</taxon>
        <taxon>Actinomycetes</taxon>
        <taxon>Micrococcales</taxon>
        <taxon>Micrococcaceae</taxon>
        <taxon>Kocuria</taxon>
    </lineage>
</organism>
<evidence type="ECO:0000256" key="4">
    <source>
        <dbReference type="ARBA" id="ARBA00022670"/>
    </source>
</evidence>
<keyword evidence="11" id="KW-0961">Cell wall biogenesis/degradation</keyword>
<evidence type="ECO:0000256" key="7">
    <source>
        <dbReference type="ARBA" id="ARBA00022801"/>
    </source>
</evidence>
<evidence type="ECO:0000256" key="14">
    <source>
        <dbReference type="SAM" id="MobiDB-lite"/>
    </source>
</evidence>
<dbReference type="Pfam" id="PF00905">
    <property type="entry name" value="Transpeptidase"/>
    <property type="match status" value="1"/>
</dbReference>
<comment type="caution">
    <text evidence="17">The sequence shown here is derived from an EMBL/GenBank/DDBJ whole genome shotgun (WGS) entry which is preliminary data.</text>
</comment>
<keyword evidence="3" id="KW-0121">Carboxypeptidase</keyword>
<evidence type="ECO:0000256" key="6">
    <source>
        <dbReference type="ARBA" id="ARBA00022679"/>
    </source>
</evidence>
<accession>A0A846TTL9</accession>
<keyword evidence="9" id="KW-0573">Peptidoglycan synthesis</keyword>
<evidence type="ECO:0000256" key="12">
    <source>
        <dbReference type="ARBA" id="ARBA00034000"/>
    </source>
</evidence>
<dbReference type="InterPro" id="IPR001264">
    <property type="entry name" value="Glyco_trans_51"/>
</dbReference>
<dbReference type="GO" id="GO:0008955">
    <property type="term" value="F:peptidoglycan glycosyltransferase activity"/>
    <property type="evidence" value="ECO:0007669"/>
    <property type="project" value="UniProtKB-EC"/>
</dbReference>
<dbReference type="Gene3D" id="1.10.3810.10">
    <property type="entry name" value="Biosynthetic peptidoglycan transglycosylase-like"/>
    <property type="match status" value="1"/>
</dbReference>
<dbReference type="InterPro" id="IPR001460">
    <property type="entry name" value="PCN-bd_Tpept"/>
</dbReference>
<dbReference type="PANTHER" id="PTHR32282:SF33">
    <property type="entry name" value="PEPTIDOGLYCAN GLYCOSYLTRANSFERASE"/>
    <property type="match status" value="1"/>
</dbReference>
<feature type="region of interest" description="Disordered" evidence="14">
    <location>
        <begin position="350"/>
        <end position="375"/>
    </location>
</feature>
<dbReference type="InterPro" id="IPR023346">
    <property type="entry name" value="Lysozyme-like_dom_sf"/>
</dbReference>
<keyword evidence="7" id="KW-0378">Hydrolase</keyword>
<dbReference type="FunFam" id="1.10.3810.10:FF:000001">
    <property type="entry name" value="Penicillin-binding protein 1A"/>
    <property type="match status" value="1"/>
</dbReference>
<dbReference type="EMBL" id="JAAVUN010000001">
    <property type="protein sequence ID" value="NKE08617.1"/>
    <property type="molecule type" value="Genomic_DNA"/>
</dbReference>
<feature type="region of interest" description="Disordered" evidence="14">
    <location>
        <begin position="703"/>
        <end position="766"/>
    </location>
</feature>
<dbReference type="GO" id="GO:0071555">
    <property type="term" value="P:cell wall organization"/>
    <property type="evidence" value="ECO:0007669"/>
    <property type="project" value="UniProtKB-KW"/>
</dbReference>
<dbReference type="InterPro" id="IPR012338">
    <property type="entry name" value="Beta-lactam/transpept-like"/>
</dbReference>
<comment type="similarity">
    <text evidence="2">In the N-terminal section; belongs to the glycosyltransferase 51 family.</text>
</comment>
<protein>
    <submittedName>
        <fullName evidence="17">Penicillin-binding protein</fullName>
    </submittedName>
</protein>
<dbReference type="GO" id="GO:0009252">
    <property type="term" value="P:peptidoglycan biosynthetic process"/>
    <property type="evidence" value="ECO:0007669"/>
    <property type="project" value="UniProtKB-KW"/>
</dbReference>
<evidence type="ECO:0000256" key="8">
    <source>
        <dbReference type="ARBA" id="ARBA00022960"/>
    </source>
</evidence>
<evidence type="ECO:0000256" key="11">
    <source>
        <dbReference type="ARBA" id="ARBA00023316"/>
    </source>
</evidence>
<evidence type="ECO:0000313" key="18">
    <source>
        <dbReference type="Proteomes" id="UP000521379"/>
    </source>
</evidence>
<keyword evidence="4" id="KW-0645">Protease</keyword>
<comment type="catalytic activity">
    <reaction evidence="12">
        <text>Preferential cleavage: (Ac)2-L-Lys-D-Ala-|-D-Ala. Also transpeptidation of peptidyl-alanyl moieties that are N-acyl substituents of D-alanine.</text>
        <dbReference type="EC" id="3.4.16.4"/>
    </reaction>
</comment>
<gene>
    <name evidence="17" type="ORF">GTW58_01375</name>
</gene>
<feature type="compositionally biased region" description="Low complexity" evidence="14">
    <location>
        <begin position="720"/>
        <end position="743"/>
    </location>
</feature>
<evidence type="ECO:0000256" key="10">
    <source>
        <dbReference type="ARBA" id="ARBA00023268"/>
    </source>
</evidence>